<evidence type="ECO:0000313" key="1">
    <source>
        <dbReference type="EMBL" id="SHI69149.1"/>
    </source>
</evidence>
<proteinExistence type="predicted"/>
<protein>
    <recommendedName>
        <fullName evidence="3">TATA-box binding</fullName>
    </recommendedName>
</protein>
<dbReference type="AlphaFoldDB" id="A0A1M6D7I1"/>
<dbReference type="Proteomes" id="UP000184241">
    <property type="component" value="Unassembled WGS sequence"/>
</dbReference>
<organism evidence="1 2">
    <name type="scientific">Clostridium intestinale DSM 6191</name>
    <dbReference type="NCBI Taxonomy" id="1121320"/>
    <lineage>
        <taxon>Bacteria</taxon>
        <taxon>Bacillati</taxon>
        <taxon>Bacillota</taxon>
        <taxon>Clostridia</taxon>
        <taxon>Eubacteriales</taxon>
        <taxon>Clostridiaceae</taxon>
        <taxon>Clostridium</taxon>
    </lineage>
</organism>
<accession>A0A1M6D7I1</accession>
<sequence length="216" mass="25243">MKYKKFAMVVLFLFSLLTFLNLYNLKCQGFQSLEGKFLENYKDVERTLIVEGKSYLNNQDFKDLIKNKMNSEFYGEKSLEENTTSFSYKILNELDDIQVDVYNDEENSFRIIYSTKNKKENLEEVKKNINHLLEEVSYDVRYFKELKGRIDIQGDLEEVLDKELKAVGIKSYTSLKINNGYTGKAELANSTINFAICTYEKNSYMVIGEPLIVSTY</sequence>
<name>A0A1M6D7I1_9CLOT</name>
<evidence type="ECO:0000313" key="2">
    <source>
        <dbReference type="Proteomes" id="UP000184241"/>
    </source>
</evidence>
<gene>
    <name evidence="1" type="ORF">SAMN02745941_04180</name>
</gene>
<dbReference type="RefSeq" id="WP_073022504.1">
    <property type="nucleotide sequence ID" value="NZ_FQXU01000018.1"/>
</dbReference>
<reference evidence="1 2" key="1">
    <citation type="submission" date="2016-11" db="EMBL/GenBank/DDBJ databases">
        <authorList>
            <person name="Jaros S."/>
            <person name="Januszkiewicz K."/>
            <person name="Wedrychowicz H."/>
        </authorList>
    </citation>
    <scope>NUCLEOTIDE SEQUENCE [LARGE SCALE GENOMIC DNA]</scope>
    <source>
        <strain evidence="1 2">DSM 6191</strain>
    </source>
</reference>
<dbReference type="EMBL" id="FQXU01000018">
    <property type="protein sequence ID" value="SHI69149.1"/>
    <property type="molecule type" value="Genomic_DNA"/>
</dbReference>
<evidence type="ECO:0008006" key="3">
    <source>
        <dbReference type="Google" id="ProtNLM"/>
    </source>
</evidence>